<keyword evidence="2" id="KW-1277">Toxin-antitoxin system</keyword>
<dbReference type="Gene3D" id="3.30.2310.20">
    <property type="entry name" value="RelE-like"/>
    <property type="match status" value="1"/>
</dbReference>
<dbReference type="InterPro" id="IPR007712">
    <property type="entry name" value="RelE/ParE_toxin"/>
</dbReference>
<dbReference type="InterPro" id="IPR035093">
    <property type="entry name" value="RelE/ParE_toxin_dom_sf"/>
</dbReference>
<reference evidence="3 4" key="1">
    <citation type="submission" date="2022-10" db="EMBL/GenBank/DDBJ databases">
        <title>Paucibacter sp. hw1 Genome sequencing.</title>
        <authorList>
            <person name="Park S."/>
        </authorList>
    </citation>
    <scope>NUCLEOTIDE SEQUENCE [LARGE SCALE GENOMIC DNA]</scope>
    <source>
        <strain evidence="4">hw1</strain>
    </source>
</reference>
<accession>A0ABT5KKU4</accession>
<proteinExistence type="inferred from homology"/>
<dbReference type="PANTHER" id="PTHR33755">
    <property type="entry name" value="TOXIN PARE1-RELATED"/>
    <property type="match status" value="1"/>
</dbReference>
<dbReference type="Pfam" id="PF05016">
    <property type="entry name" value="ParE_toxin"/>
    <property type="match status" value="1"/>
</dbReference>
<keyword evidence="4" id="KW-1185">Reference proteome</keyword>
<gene>
    <name evidence="3" type="ORF">PRZ03_17835</name>
</gene>
<dbReference type="NCBIfam" id="TIGR02385">
    <property type="entry name" value="RelE_StbE"/>
    <property type="match status" value="1"/>
</dbReference>
<evidence type="ECO:0000256" key="1">
    <source>
        <dbReference type="ARBA" id="ARBA00006226"/>
    </source>
</evidence>
<dbReference type="EMBL" id="JAQQXT010000012">
    <property type="protein sequence ID" value="MDC8773446.1"/>
    <property type="molecule type" value="Genomic_DNA"/>
</dbReference>
<evidence type="ECO:0000313" key="4">
    <source>
        <dbReference type="Proteomes" id="UP001221189"/>
    </source>
</evidence>
<dbReference type="RefSeq" id="WP_273601740.1">
    <property type="nucleotide sequence ID" value="NZ_JAQQXT010000012.1"/>
</dbReference>
<comment type="caution">
    <text evidence="3">The sequence shown here is derived from an EMBL/GenBank/DDBJ whole genome shotgun (WGS) entry which is preliminary data.</text>
</comment>
<evidence type="ECO:0000313" key="3">
    <source>
        <dbReference type="EMBL" id="MDC8773446.1"/>
    </source>
</evidence>
<organism evidence="3 4">
    <name type="scientific">Roseateles albus</name>
    <dbReference type="NCBI Taxonomy" id="2987525"/>
    <lineage>
        <taxon>Bacteria</taxon>
        <taxon>Pseudomonadati</taxon>
        <taxon>Pseudomonadota</taxon>
        <taxon>Betaproteobacteria</taxon>
        <taxon>Burkholderiales</taxon>
        <taxon>Sphaerotilaceae</taxon>
        <taxon>Roseateles</taxon>
    </lineage>
</organism>
<dbReference type="PANTHER" id="PTHR33755:SF6">
    <property type="entry name" value="PLASMID STABILIZATION SYSTEM PROTEIN"/>
    <property type="match status" value="1"/>
</dbReference>
<protein>
    <submittedName>
        <fullName evidence="3">Type II toxin-antitoxin system RelE/ParE family toxin</fullName>
    </submittedName>
</protein>
<name>A0ABT5KKU4_9BURK</name>
<dbReference type="Proteomes" id="UP001221189">
    <property type="component" value="Unassembled WGS sequence"/>
</dbReference>
<sequence>MRLEWRPMALEDRAAIMTYIGHDNPAAALQLDEDFEDQAEKARQSPKLYKAGRMKGTHEMVVRPSYVMVYQVEAEAVVIVRVLHAAQKWPPT</sequence>
<dbReference type="InterPro" id="IPR051803">
    <property type="entry name" value="TA_system_RelE-like_toxin"/>
</dbReference>
<comment type="similarity">
    <text evidence="1">Belongs to the RelE toxin family.</text>
</comment>
<evidence type="ECO:0000256" key="2">
    <source>
        <dbReference type="ARBA" id="ARBA00022649"/>
    </source>
</evidence>